<dbReference type="PANTHER" id="PTHR43467">
    <property type="entry name" value="COBALT-PRECORRIN-2 C(20)-METHYLTRANSFERASE"/>
    <property type="match status" value="1"/>
</dbReference>
<evidence type="ECO:0000256" key="3">
    <source>
        <dbReference type="ARBA" id="ARBA00022573"/>
    </source>
</evidence>
<dbReference type="InterPro" id="IPR000878">
    <property type="entry name" value="4pyrrol_Mease"/>
</dbReference>
<evidence type="ECO:0000256" key="6">
    <source>
        <dbReference type="ARBA" id="ARBA00022691"/>
    </source>
</evidence>
<dbReference type="RefSeq" id="WP_138574970.1">
    <property type="nucleotide sequence ID" value="NZ_CP040818.1"/>
</dbReference>
<dbReference type="NCBIfam" id="TIGR01467">
    <property type="entry name" value="cobI_cbiL"/>
    <property type="match status" value="1"/>
</dbReference>
<keyword evidence="3" id="KW-0169">Cobalamin biosynthesis</keyword>
<dbReference type="GO" id="GO:0009236">
    <property type="term" value="P:cobalamin biosynthetic process"/>
    <property type="evidence" value="ECO:0007669"/>
    <property type="project" value="UniProtKB-UniRule"/>
</dbReference>
<evidence type="ECO:0000313" key="10">
    <source>
        <dbReference type="EMBL" id="QDL93038.1"/>
    </source>
</evidence>
<keyword evidence="5 8" id="KW-0808">Transferase</keyword>
<evidence type="ECO:0000256" key="7">
    <source>
        <dbReference type="PIRNR" id="PIRNR036427"/>
    </source>
</evidence>
<dbReference type="PROSITE" id="PS00839">
    <property type="entry name" value="SUMT_1"/>
    <property type="match status" value="1"/>
</dbReference>
<dbReference type="UniPathway" id="UPA00148"/>
<evidence type="ECO:0000259" key="9">
    <source>
        <dbReference type="Pfam" id="PF00590"/>
    </source>
</evidence>
<protein>
    <submittedName>
        <fullName evidence="10">Precorrin-2 C(20)-methyltransferase</fullName>
        <ecNumber evidence="10">2.1.1.130</ecNumber>
    </submittedName>
</protein>
<evidence type="ECO:0000256" key="4">
    <source>
        <dbReference type="ARBA" id="ARBA00022603"/>
    </source>
</evidence>
<keyword evidence="4 8" id="KW-0489">Methyltransferase</keyword>
<dbReference type="InterPro" id="IPR006364">
    <property type="entry name" value="CobI/CbiL/CobIJ_dom"/>
</dbReference>
<proteinExistence type="inferred from homology"/>
<dbReference type="Pfam" id="PF00590">
    <property type="entry name" value="TP_methylase"/>
    <property type="match status" value="1"/>
</dbReference>
<dbReference type="EMBL" id="CP040818">
    <property type="protein sequence ID" value="QDL93038.1"/>
    <property type="molecule type" value="Genomic_DNA"/>
</dbReference>
<dbReference type="GO" id="GO:0030788">
    <property type="term" value="F:precorrin-2 C20-methyltransferase activity"/>
    <property type="evidence" value="ECO:0007669"/>
    <property type="project" value="UniProtKB-EC"/>
</dbReference>
<dbReference type="EC" id="2.1.1.130" evidence="10"/>
<feature type="domain" description="Tetrapyrrole methylase" evidence="9">
    <location>
        <begin position="6"/>
        <end position="207"/>
    </location>
</feature>
<dbReference type="GO" id="GO:0032259">
    <property type="term" value="P:methylation"/>
    <property type="evidence" value="ECO:0007669"/>
    <property type="project" value="UniProtKB-KW"/>
</dbReference>
<dbReference type="CDD" id="cd11645">
    <property type="entry name" value="Precorrin_2_C20_MT"/>
    <property type="match status" value="1"/>
</dbReference>
<dbReference type="Gene3D" id="3.40.1010.10">
    <property type="entry name" value="Cobalt-precorrin-4 Transmethylase, Domain 1"/>
    <property type="match status" value="1"/>
</dbReference>
<dbReference type="Proteomes" id="UP000305888">
    <property type="component" value="Chromosome"/>
</dbReference>
<dbReference type="PIRSF" id="PIRSF036427">
    <property type="entry name" value="Precrrn-2_mtase"/>
    <property type="match status" value="1"/>
</dbReference>
<sequence>MAQGILYGIGLGPGDPELMTLKAHRLIGACPVVAYPARPGGPSMARAIAAGSIAPGVEEIRIDVPMTPERAPAQAAYDAGAERVAVALGAGRDVALLCEGDPLLYGSFMYLHARLAPRFHCEVVPGVSSVAACAALAGRPVAARNEVFTVLPAPLPGPALRAAVAAADSLAILKIGRHLARVRDLLTQMGLAERAVYVERAGHPDGRALPLSEAPEAAPYFSMILLRKGGDPWLG</sequence>
<gene>
    <name evidence="10" type="primary">cobI</name>
    <name evidence="10" type="ORF">FDP22_15345</name>
</gene>
<dbReference type="Gene3D" id="3.30.950.10">
    <property type="entry name" value="Methyltransferase, Cobalt-precorrin-4 Transmethylase, Domain 2"/>
    <property type="match status" value="1"/>
</dbReference>
<keyword evidence="6" id="KW-0949">S-adenosyl-L-methionine</keyword>
<organism evidence="10 11">
    <name type="scientific">Paroceanicella profunda</name>
    <dbReference type="NCBI Taxonomy" id="2579971"/>
    <lineage>
        <taxon>Bacteria</taxon>
        <taxon>Pseudomonadati</taxon>
        <taxon>Pseudomonadota</taxon>
        <taxon>Alphaproteobacteria</taxon>
        <taxon>Rhodobacterales</taxon>
        <taxon>Paracoccaceae</taxon>
        <taxon>Paroceanicella</taxon>
    </lineage>
</organism>
<dbReference type="InterPro" id="IPR014776">
    <property type="entry name" value="4pyrrole_Mease_sub2"/>
</dbReference>
<dbReference type="InterPro" id="IPR035996">
    <property type="entry name" value="4pyrrol_Methylase_sf"/>
</dbReference>
<name>A0A5B8FIG1_9RHOB</name>
<evidence type="ECO:0000313" key="11">
    <source>
        <dbReference type="Proteomes" id="UP000305888"/>
    </source>
</evidence>
<dbReference type="AlphaFoldDB" id="A0A5B8FIG1"/>
<dbReference type="InterPro" id="IPR012382">
    <property type="entry name" value="CobI/CbiL"/>
</dbReference>
<accession>A0A5B8FIG1</accession>
<dbReference type="PANTHER" id="PTHR43467:SF2">
    <property type="entry name" value="COBALT-PRECORRIN-2 C(20)-METHYLTRANSFERASE"/>
    <property type="match status" value="1"/>
</dbReference>
<dbReference type="SUPFAM" id="SSF53790">
    <property type="entry name" value="Tetrapyrrole methylase"/>
    <property type="match status" value="1"/>
</dbReference>
<dbReference type="KEGG" id="ppru:FDP22_15345"/>
<keyword evidence="11" id="KW-1185">Reference proteome</keyword>
<dbReference type="OrthoDB" id="9804789at2"/>
<reference evidence="10 11" key="1">
    <citation type="submission" date="2019-06" db="EMBL/GenBank/DDBJ databases">
        <title>Genome sequence of Rhodobacteraceae bacterium D4M1.</title>
        <authorList>
            <person name="Cao J."/>
        </authorList>
    </citation>
    <scope>NUCLEOTIDE SEQUENCE [LARGE SCALE GENOMIC DNA]</scope>
    <source>
        <strain evidence="10 11">D4M1</strain>
    </source>
</reference>
<evidence type="ECO:0000256" key="5">
    <source>
        <dbReference type="ARBA" id="ARBA00022679"/>
    </source>
</evidence>
<dbReference type="InterPro" id="IPR003043">
    <property type="entry name" value="Uropor_MeTrfase_CS"/>
</dbReference>
<evidence type="ECO:0000256" key="8">
    <source>
        <dbReference type="RuleBase" id="RU003960"/>
    </source>
</evidence>
<comment type="similarity">
    <text evidence="2 7 8">Belongs to the precorrin methyltransferase family.</text>
</comment>
<evidence type="ECO:0000256" key="1">
    <source>
        <dbReference type="ARBA" id="ARBA00004953"/>
    </source>
</evidence>
<evidence type="ECO:0000256" key="2">
    <source>
        <dbReference type="ARBA" id="ARBA00005879"/>
    </source>
</evidence>
<dbReference type="PROSITE" id="PS00840">
    <property type="entry name" value="SUMT_2"/>
    <property type="match status" value="1"/>
</dbReference>
<dbReference type="InterPro" id="IPR014777">
    <property type="entry name" value="4pyrrole_Mease_sub1"/>
</dbReference>
<comment type="pathway">
    <text evidence="1">Cofactor biosynthesis; adenosylcobalamin biosynthesis.</text>
</comment>